<sequence length="198" mass="21604">VGQDLARLASAQPHTAEGGLAVRIELTASSIERWPHADVPLESLSTLKQEEAALAEARSAYHRGEPVVSDEEYDKLREAVRVSARRKARAVFGSLAGCCERRAADLVLPLREGKGTHTSTPSSVFTFLGLLGGPRCHRWIRLEILVRTHPRRGPGSSGIGTVWFPQQIAVPHWPPPRAARFRLASHPAAQPPVLAWLA</sequence>
<reference evidence="1" key="1">
    <citation type="submission" date="2023-10" db="EMBL/GenBank/DDBJ databases">
        <authorList>
            <person name="Chen Y."/>
            <person name="Shah S."/>
            <person name="Dougan E. K."/>
            <person name="Thang M."/>
            <person name="Chan C."/>
        </authorList>
    </citation>
    <scope>NUCLEOTIDE SEQUENCE [LARGE SCALE GENOMIC DNA]</scope>
</reference>
<dbReference type="Proteomes" id="UP001189429">
    <property type="component" value="Unassembled WGS sequence"/>
</dbReference>
<evidence type="ECO:0000313" key="2">
    <source>
        <dbReference type="Proteomes" id="UP001189429"/>
    </source>
</evidence>
<accession>A0ABN9W7J9</accession>
<dbReference type="EMBL" id="CAUYUJ010018137">
    <property type="protein sequence ID" value="CAK0880956.1"/>
    <property type="molecule type" value="Genomic_DNA"/>
</dbReference>
<proteinExistence type="predicted"/>
<gene>
    <name evidence="1" type="ORF">PCOR1329_LOCUS63949</name>
</gene>
<protein>
    <submittedName>
        <fullName evidence="1">Uncharacterized protein</fullName>
    </submittedName>
</protein>
<organism evidence="1 2">
    <name type="scientific">Prorocentrum cordatum</name>
    <dbReference type="NCBI Taxonomy" id="2364126"/>
    <lineage>
        <taxon>Eukaryota</taxon>
        <taxon>Sar</taxon>
        <taxon>Alveolata</taxon>
        <taxon>Dinophyceae</taxon>
        <taxon>Prorocentrales</taxon>
        <taxon>Prorocentraceae</taxon>
        <taxon>Prorocentrum</taxon>
    </lineage>
</organism>
<evidence type="ECO:0000313" key="1">
    <source>
        <dbReference type="EMBL" id="CAK0880956.1"/>
    </source>
</evidence>
<keyword evidence="2" id="KW-1185">Reference proteome</keyword>
<feature type="non-terminal residue" evidence="1">
    <location>
        <position position="1"/>
    </location>
</feature>
<name>A0ABN9W7J9_9DINO</name>
<comment type="caution">
    <text evidence="1">The sequence shown here is derived from an EMBL/GenBank/DDBJ whole genome shotgun (WGS) entry which is preliminary data.</text>
</comment>
<feature type="non-terminal residue" evidence="1">
    <location>
        <position position="198"/>
    </location>
</feature>